<keyword evidence="1" id="KW-0472">Membrane</keyword>
<name>A0A5C6CTT6_9BACT</name>
<dbReference type="PANTHER" id="PTHR34989">
    <property type="entry name" value="PROTEIN HDED"/>
    <property type="match status" value="1"/>
</dbReference>
<protein>
    <recommendedName>
        <fullName evidence="4">Acid-resistance membrane protein</fullName>
    </recommendedName>
</protein>
<reference evidence="2 3" key="1">
    <citation type="submission" date="2019-02" db="EMBL/GenBank/DDBJ databases">
        <title>Deep-cultivation of Planctomycetes and their phenomic and genomic characterization uncovers novel biology.</title>
        <authorList>
            <person name="Wiegand S."/>
            <person name="Jogler M."/>
            <person name="Boedeker C."/>
            <person name="Pinto D."/>
            <person name="Vollmers J."/>
            <person name="Rivas-Marin E."/>
            <person name="Kohn T."/>
            <person name="Peeters S.H."/>
            <person name="Heuer A."/>
            <person name="Rast P."/>
            <person name="Oberbeckmann S."/>
            <person name="Bunk B."/>
            <person name="Jeske O."/>
            <person name="Meyerdierks A."/>
            <person name="Storesund J.E."/>
            <person name="Kallscheuer N."/>
            <person name="Luecker S."/>
            <person name="Lage O.M."/>
            <person name="Pohl T."/>
            <person name="Merkel B.J."/>
            <person name="Hornburger P."/>
            <person name="Mueller R.-W."/>
            <person name="Bruemmer F."/>
            <person name="Labrenz M."/>
            <person name="Spormann A.M."/>
            <person name="Op Den Camp H."/>
            <person name="Overmann J."/>
            <person name="Amann R."/>
            <person name="Jetten M.S.M."/>
            <person name="Mascher T."/>
            <person name="Medema M.H."/>
            <person name="Devos D.P."/>
            <person name="Kaster A.-K."/>
            <person name="Ovreas L."/>
            <person name="Rohde M."/>
            <person name="Galperin M.Y."/>
            <person name="Jogler C."/>
        </authorList>
    </citation>
    <scope>NUCLEOTIDE SEQUENCE [LARGE SCALE GENOMIC DNA]</scope>
    <source>
        <strain evidence="2 3">Poly41</strain>
    </source>
</reference>
<comment type="caution">
    <text evidence="2">The sequence shown here is derived from an EMBL/GenBank/DDBJ whole genome shotgun (WGS) entry which is preliminary data.</text>
</comment>
<evidence type="ECO:0008006" key="4">
    <source>
        <dbReference type="Google" id="ProtNLM"/>
    </source>
</evidence>
<gene>
    <name evidence="2" type="ORF">Poly41_69260</name>
</gene>
<dbReference type="Pfam" id="PF03729">
    <property type="entry name" value="DUF308"/>
    <property type="match status" value="2"/>
</dbReference>
<dbReference type="RefSeq" id="WP_146531574.1">
    <property type="nucleotide sequence ID" value="NZ_SJPV01000031.1"/>
</dbReference>
<dbReference type="Proteomes" id="UP000319143">
    <property type="component" value="Unassembled WGS sequence"/>
</dbReference>
<dbReference type="PANTHER" id="PTHR34989:SF1">
    <property type="entry name" value="PROTEIN HDED"/>
    <property type="match status" value="1"/>
</dbReference>
<accession>A0A5C6CTT6</accession>
<keyword evidence="1" id="KW-0812">Transmembrane</keyword>
<dbReference type="GO" id="GO:0005886">
    <property type="term" value="C:plasma membrane"/>
    <property type="evidence" value="ECO:0007669"/>
    <property type="project" value="TreeGrafter"/>
</dbReference>
<sequence>MSDDRPKIQKVVAGAKVRVSGKLSGLWWWFLVRGVLMLALAVFALFWPQQTVAILVKLLGAYLVFDGVVGPIGAWRSESARTAPVLAVVGLAMGLVLLFWTGLSMRLFLLLVGLWALLQGVGIFLSSRGREVDKEARKFVGILGAVLAVAGLILLIWPSTGIVTVSWLIAAIALVVGGVMLFVALKLRKIAQRLSRTAEAD</sequence>
<evidence type="ECO:0000313" key="3">
    <source>
        <dbReference type="Proteomes" id="UP000319143"/>
    </source>
</evidence>
<dbReference type="AlphaFoldDB" id="A0A5C6CTT6"/>
<dbReference type="InterPro" id="IPR052712">
    <property type="entry name" value="Acid_resist_chaperone_HdeD"/>
</dbReference>
<feature type="transmembrane region" description="Helical" evidence="1">
    <location>
        <begin position="82"/>
        <end position="101"/>
    </location>
</feature>
<organism evidence="2 3">
    <name type="scientific">Novipirellula artificiosorum</name>
    <dbReference type="NCBI Taxonomy" id="2528016"/>
    <lineage>
        <taxon>Bacteria</taxon>
        <taxon>Pseudomonadati</taxon>
        <taxon>Planctomycetota</taxon>
        <taxon>Planctomycetia</taxon>
        <taxon>Pirellulales</taxon>
        <taxon>Pirellulaceae</taxon>
        <taxon>Novipirellula</taxon>
    </lineage>
</organism>
<evidence type="ECO:0000313" key="2">
    <source>
        <dbReference type="EMBL" id="TWU28030.1"/>
    </source>
</evidence>
<evidence type="ECO:0000256" key="1">
    <source>
        <dbReference type="SAM" id="Phobius"/>
    </source>
</evidence>
<feature type="transmembrane region" description="Helical" evidence="1">
    <location>
        <begin position="53"/>
        <end position="75"/>
    </location>
</feature>
<dbReference type="OrthoDB" id="286200at2"/>
<dbReference type="EMBL" id="SJPV01000031">
    <property type="protein sequence ID" value="TWU28030.1"/>
    <property type="molecule type" value="Genomic_DNA"/>
</dbReference>
<feature type="transmembrane region" description="Helical" evidence="1">
    <location>
        <begin position="26"/>
        <end position="47"/>
    </location>
</feature>
<dbReference type="InterPro" id="IPR005325">
    <property type="entry name" value="DUF308_memb"/>
</dbReference>
<feature type="transmembrane region" description="Helical" evidence="1">
    <location>
        <begin position="165"/>
        <end position="185"/>
    </location>
</feature>
<keyword evidence="3" id="KW-1185">Reference proteome</keyword>
<proteinExistence type="predicted"/>
<keyword evidence="1" id="KW-1133">Transmembrane helix</keyword>
<feature type="transmembrane region" description="Helical" evidence="1">
    <location>
        <begin position="107"/>
        <end position="127"/>
    </location>
</feature>
<feature type="transmembrane region" description="Helical" evidence="1">
    <location>
        <begin position="139"/>
        <end position="159"/>
    </location>
</feature>